<dbReference type="Proteomes" id="UP000027222">
    <property type="component" value="Unassembled WGS sequence"/>
</dbReference>
<reference evidence="2" key="1">
    <citation type="journal article" date="2014" name="Proc. Natl. Acad. Sci. U.S.A.">
        <title>Extensive sampling of basidiomycete genomes demonstrates inadequacy of the white-rot/brown-rot paradigm for wood decay fungi.</title>
        <authorList>
            <person name="Riley R."/>
            <person name="Salamov A.A."/>
            <person name="Brown D.W."/>
            <person name="Nagy L.G."/>
            <person name="Floudas D."/>
            <person name="Held B.W."/>
            <person name="Levasseur A."/>
            <person name="Lombard V."/>
            <person name="Morin E."/>
            <person name="Otillar R."/>
            <person name="Lindquist E.A."/>
            <person name="Sun H."/>
            <person name="LaButti K.M."/>
            <person name="Schmutz J."/>
            <person name="Jabbour D."/>
            <person name="Luo H."/>
            <person name="Baker S.E."/>
            <person name="Pisabarro A.G."/>
            <person name="Walton J.D."/>
            <person name="Blanchette R.A."/>
            <person name="Henrissat B."/>
            <person name="Martin F."/>
            <person name="Cullen D."/>
            <person name="Hibbett D.S."/>
            <person name="Grigoriev I.V."/>
        </authorList>
    </citation>
    <scope>NUCLEOTIDE SEQUENCE [LARGE SCALE GENOMIC DNA]</scope>
    <source>
        <strain evidence="2">CBS 339.88</strain>
    </source>
</reference>
<proteinExistence type="predicted"/>
<evidence type="ECO:0000313" key="2">
    <source>
        <dbReference type="Proteomes" id="UP000027222"/>
    </source>
</evidence>
<dbReference type="AlphaFoldDB" id="A0A067STG3"/>
<gene>
    <name evidence="1" type="ORF">GALMADRAFT_730844</name>
</gene>
<evidence type="ECO:0000313" key="1">
    <source>
        <dbReference type="EMBL" id="KDR73352.1"/>
    </source>
</evidence>
<dbReference type="EMBL" id="KL142386">
    <property type="protein sequence ID" value="KDR73352.1"/>
    <property type="molecule type" value="Genomic_DNA"/>
</dbReference>
<organism evidence="1 2">
    <name type="scientific">Galerina marginata (strain CBS 339.88)</name>
    <dbReference type="NCBI Taxonomy" id="685588"/>
    <lineage>
        <taxon>Eukaryota</taxon>
        <taxon>Fungi</taxon>
        <taxon>Dikarya</taxon>
        <taxon>Basidiomycota</taxon>
        <taxon>Agaricomycotina</taxon>
        <taxon>Agaricomycetes</taxon>
        <taxon>Agaricomycetidae</taxon>
        <taxon>Agaricales</taxon>
        <taxon>Agaricineae</taxon>
        <taxon>Strophariaceae</taxon>
        <taxon>Galerina</taxon>
    </lineage>
</organism>
<protein>
    <submittedName>
        <fullName evidence="1">Uncharacterized protein</fullName>
    </submittedName>
</protein>
<dbReference type="HOGENOM" id="CLU_2263962_0_0_1"/>
<keyword evidence="2" id="KW-1185">Reference proteome</keyword>
<accession>A0A067STG3</accession>
<name>A0A067STG3_GALM3</name>
<sequence length="103" mass="11710">MVQVVDILYLPCSKRLGFFGWSTEVLCHIRSRPSSLLHSRCQRALFKSSAIRVCVAVVFQVIQPLALRQATSEVANVRFLHDLPGLRFKADLLSPLPTWRTFV</sequence>